<name>A0ABD5E0M6_9ACTN</name>
<dbReference type="InterPro" id="IPR043130">
    <property type="entry name" value="CDP-OH_PTrfase_TM_dom"/>
</dbReference>
<dbReference type="Pfam" id="PF01066">
    <property type="entry name" value="CDP-OH_P_transf"/>
    <property type="match status" value="1"/>
</dbReference>
<keyword evidence="4" id="KW-0472">Membrane</keyword>
<dbReference type="PROSITE" id="PS00379">
    <property type="entry name" value="CDP_ALCOHOL_P_TRANSF"/>
    <property type="match status" value="1"/>
</dbReference>
<gene>
    <name evidence="5" type="ORF">RM574_03980</name>
</gene>
<dbReference type="Gene3D" id="1.20.120.1760">
    <property type="match status" value="1"/>
</dbReference>
<feature type="transmembrane region" description="Helical" evidence="4">
    <location>
        <begin position="360"/>
        <end position="381"/>
    </location>
</feature>
<accession>A0ABD5E0M6</accession>
<proteinExistence type="inferred from homology"/>
<comment type="similarity">
    <text evidence="2">Belongs to the CDP-alcohol phosphatidyltransferase class-I family.</text>
</comment>
<evidence type="ECO:0000313" key="5">
    <source>
        <dbReference type="EMBL" id="MDT0414639.1"/>
    </source>
</evidence>
<evidence type="ECO:0000256" key="3">
    <source>
        <dbReference type="SAM" id="MobiDB-lite"/>
    </source>
</evidence>
<reference evidence="6" key="1">
    <citation type="submission" date="2023-07" db="EMBL/GenBank/DDBJ databases">
        <title>30 novel species of actinomycetes from the DSMZ collection.</title>
        <authorList>
            <person name="Nouioui I."/>
        </authorList>
    </citation>
    <scope>NUCLEOTIDE SEQUENCE [LARGE SCALE GENOMIC DNA]</scope>
    <source>
        <strain evidence="6">DSM 41982</strain>
    </source>
</reference>
<keyword evidence="4" id="KW-0812">Transmembrane</keyword>
<feature type="transmembrane region" description="Helical" evidence="4">
    <location>
        <begin position="177"/>
        <end position="195"/>
    </location>
</feature>
<organism evidence="5 6">
    <name type="scientific">Streptomyces evansiae</name>
    <dbReference type="NCBI Taxonomy" id="3075535"/>
    <lineage>
        <taxon>Bacteria</taxon>
        <taxon>Bacillati</taxon>
        <taxon>Actinomycetota</taxon>
        <taxon>Actinomycetes</taxon>
        <taxon>Kitasatosporales</taxon>
        <taxon>Streptomycetaceae</taxon>
        <taxon>Streptomyces</taxon>
    </lineage>
</organism>
<feature type="compositionally biased region" description="Basic and acidic residues" evidence="3">
    <location>
        <begin position="42"/>
        <end position="52"/>
    </location>
</feature>
<dbReference type="InterPro" id="IPR048254">
    <property type="entry name" value="CDP_ALCOHOL_P_TRANSF_CS"/>
</dbReference>
<dbReference type="AlphaFoldDB" id="A0ABD5E0M6"/>
<feature type="compositionally biased region" description="Low complexity" evidence="3">
    <location>
        <begin position="9"/>
        <end position="22"/>
    </location>
</feature>
<keyword evidence="1 2" id="KW-0808">Transferase</keyword>
<evidence type="ECO:0000313" key="6">
    <source>
        <dbReference type="Proteomes" id="UP001183607"/>
    </source>
</evidence>
<evidence type="ECO:0000256" key="1">
    <source>
        <dbReference type="ARBA" id="ARBA00022679"/>
    </source>
</evidence>
<dbReference type="GO" id="GO:0016740">
    <property type="term" value="F:transferase activity"/>
    <property type="evidence" value="ECO:0007669"/>
    <property type="project" value="UniProtKB-KW"/>
</dbReference>
<evidence type="ECO:0000256" key="2">
    <source>
        <dbReference type="RuleBase" id="RU003750"/>
    </source>
</evidence>
<feature type="region of interest" description="Disordered" evidence="3">
    <location>
        <begin position="443"/>
        <end position="477"/>
    </location>
</feature>
<protein>
    <submittedName>
        <fullName evidence="5">CDP-alcohol phosphatidyltransferase family protein</fullName>
        <ecNumber evidence="5">2.7.8.-</ecNumber>
    </submittedName>
</protein>
<feature type="compositionally biased region" description="Low complexity" evidence="3">
    <location>
        <begin position="265"/>
        <end position="295"/>
    </location>
</feature>
<dbReference type="Proteomes" id="UP001183607">
    <property type="component" value="Unassembled WGS sequence"/>
</dbReference>
<evidence type="ECO:0000256" key="4">
    <source>
        <dbReference type="SAM" id="Phobius"/>
    </source>
</evidence>
<keyword evidence="4" id="KW-1133">Transmembrane helix</keyword>
<dbReference type="EMBL" id="JAVRER010000004">
    <property type="protein sequence ID" value="MDT0414639.1"/>
    <property type="molecule type" value="Genomic_DNA"/>
</dbReference>
<comment type="caution">
    <text evidence="5">The sequence shown here is derived from an EMBL/GenBank/DDBJ whole genome shotgun (WGS) entry which is preliminary data.</text>
</comment>
<dbReference type="RefSeq" id="WP_093854106.1">
    <property type="nucleotide sequence ID" value="NZ_JAVRER010000004.1"/>
</dbReference>
<dbReference type="EC" id="2.7.8.-" evidence="5"/>
<feature type="transmembrane region" description="Helical" evidence="4">
    <location>
        <begin position="93"/>
        <end position="109"/>
    </location>
</feature>
<feature type="region of interest" description="Disordered" evidence="3">
    <location>
        <begin position="1"/>
        <end position="52"/>
    </location>
</feature>
<feature type="transmembrane region" description="Helical" evidence="4">
    <location>
        <begin position="387"/>
        <end position="407"/>
    </location>
</feature>
<feature type="compositionally biased region" description="Low complexity" evidence="3">
    <location>
        <begin position="30"/>
        <end position="41"/>
    </location>
</feature>
<dbReference type="InterPro" id="IPR000462">
    <property type="entry name" value="CDP-OH_P_trans"/>
</dbReference>
<sequence>MAHEHETLAPTDPASPGGDAAPHPAPVVPGRPAAPAQGRPAPYDRRSTPPVREVRKLVQKKRDAWWTVLLVDPLATPLVRLTARYTRITPNQITWAALVLGLGSAALFALGDWQWIVLGAVVYHFSFVLDCMDGKVARLTGRGSVFGAWLDYIFDRIRVAACAVALMWGQYHRTDNTLYIWLAVLVVFCDALRYINALETFKTRLTMRRQIKARMRAARKAQNSEQVAFMEDLLRANPEADIEQDLNRAADTTAPTDPDEDGADEAPAATRSPYAYAAEERPGAAGAGRDALDLPGSEDLDEQDPTVKDPSGADLPGASGLSDEDTPPVRAKQVIDLQQEFRRKFPLYLRFRSALLRHRIRPHLVSGIEFQMGVFIVGPLFDVVLGATLVSAALMLVFELAIVYKLLLSTRDFGRTLESIPLPPPALAEEELARVADATGAAYPGEQAREERTIAFGTQVPAQRGEREAPRSPDSPS</sequence>
<feature type="region of interest" description="Disordered" evidence="3">
    <location>
        <begin position="249"/>
        <end position="329"/>
    </location>
</feature>